<dbReference type="Proteomes" id="UP000256970">
    <property type="component" value="Unassembled WGS sequence"/>
</dbReference>
<keyword evidence="3" id="KW-1185">Reference proteome</keyword>
<dbReference type="PANTHER" id="PTHR20974">
    <property type="entry name" value="UPF0585 PROTEIN CG18661"/>
    <property type="match status" value="1"/>
</dbReference>
<comment type="similarity">
    <text evidence="1">Belongs to the UPF0585 family.</text>
</comment>
<dbReference type="AlphaFoldDB" id="A0A383VZ57"/>
<accession>A0A383VZ57</accession>
<reference evidence="2 3" key="1">
    <citation type="submission" date="2016-10" db="EMBL/GenBank/DDBJ databases">
        <authorList>
            <person name="Cai Z."/>
        </authorList>
    </citation>
    <scope>NUCLEOTIDE SEQUENCE [LARGE SCALE GENOMIC DNA]</scope>
</reference>
<dbReference type="SUPFAM" id="SSF53335">
    <property type="entry name" value="S-adenosyl-L-methionine-dependent methyltransferases"/>
    <property type="match status" value="1"/>
</dbReference>
<sequence length="221" mass="23507">MSATGYSWDKYQGQDRVVSPSAERNKQPILEELQKHLPTSGLVLEVASGTGQHITHFAAALSSSGSSSSELHWQPSDVTSELFGSISAYVADAQLKNVRPPLLLDASLPVGQWPVQEPCAAVMAANVTHISPWRVTQGLVAGAGALLQPGGLLFIYGPFKIDGAFTSDSNRQFHESLTASNPEWGYRDAADVSKEAAAAGLALQQCVAMPANNFALVFRKS</sequence>
<dbReference type="InterPro" id="IPR010342">
    <property type="entry name" value="DUF938"/>
</dbReference>
<evidence type="ECO:0008006" key="4">
    <source>
        <dbReference type="Google" id="ProtNLM"/>
    </source>
</evidence>
<dbReference type="Gene3D" id="3.40.50.150">
    <property type="entry name" value="Vaccinia Virus protein VP39"/>
    <property type="match status" value="1"/>
</dbReference>
<evidence type="ECO:0000313" key="3">
    <source>
        <dbReference type="Proteomes" id="UP000256970"/>
    </source>
</evidence>
<organism evidence="2 3">
    <name type="scientific">Tetradesmus obliquus</name>
    <name type="common">Green alga</name>
    <name type="synonym">Acutodesmus obliquus</name>
    <dbReference type="NCBI Taxonomy" id="3088"/>
    <lineage>
        <taxon>Eukaryota</taxon>
        <taxon>Viridiplantae</taxon>
        <taxon>Chlorophyta</taxon>
        <taxon>core chlorophytes</taxon>
        <taxon>Chlorophyceae</taxon>
        <taxon>CS clade</taxon>
        <taxon>Sphaeropleales</taxon>
        <taxon>Scenedesmaceae</taxon>
        <taxon>Tetradesmus</taxon>
    </lineage>
</organism>
<protein>
    <recommendedName>
        <fullName evidence="4">Methyltransferase type 12 domain-containing protein</fullName>
    </recommendedName>
</protein>
<dbReference type="PANTHER" id="PTHR20974:SF0">
    <property type="entry name" value="UPF0585 PROTEIN CG18661"/>
    <property type="match status" value="1"/>
</dbReference>
<dbReference type="STRING" id="3088.A0A383VZ57"/>
<dbReference type="InterPro" id="IPR029063">
    <property type="entry name" value="SAM-dependent_MTases_sf"/>
</dbReference>
<dbReference type="Pfam" id="PF06080">
    <property type="entry name" value="DUF938"/>
    <property type="match status" value="1"/>
</dbReference>
<dbReference type="EMBL" id="FNXT01000972">
    <property type="protein sequence ID" value="SZX70122.1"/>
    <property type="molecule type" value="Genomic_DNA"/>
</dbReference>
<evidence type="ECO:0000313" key="2">
    <source>
        <dbReference type="EMBL" id="SZX70122.1"/>
    </source>
</evidence>
<evidence type="ECO:0000256" key="1">
    <source>
        <dbReference type="ARBA" id="ARBA00008308"/>
    </source>
</evidence>
<gene>
    <name evidence="2" type="ORF">BQ4739_LOCUS10362</name>
</gene>
<name>A0A383VZ57_TETOB</name>
<proteinExistence type="inferred from homology"/>